<feature type="transmembrane region" description="Helical" evidence="6">
    <location>
        <begin position="329"/>
        <end position="349"/>
    </location>
</feature>
<dbReference type="Proteomes" id="UP001255246">
    <property type="component" value="Unassembled WGS sequence"/>
</dbReference>
<feature type="transmembrane region" description="Helical" evidence="6">
    <location>
        <begin position="760"/>
        <end position="778"/>
    </location>
</feature>
<keyword evidence="10" id="KW-1185">Reference proteome</keyword>
<comment type="caution">
    <text evidence="9">The sequence shown here is derived from an EMBL/GenBank/DDBJ whole genome shotgun (WGS) entry which is preliminary data.</text>
</comment>
<organism evidence="9 10">
    <name type="scientific">Croceitalea rosinachiae</name>
    <dbReference type="NCBI Taxonomy" id="3075596"/>
    <lineage>
        <taxon>Bacteria</taxon>
        <taxon>Pseudomonadati</taxon>
        <taxon>Bacteroidota</taxon>
        <taxon>Flavobacteriia</taxon>
        <taxon>Flavobacteriales</taxon>
        <taxon>Flavobacteriaceae</taxon>
        <taxon>Croceitalea</taxon>
    </lineage>
</organism>
<feature type="transmembrane region" description="Helical" evidence="6">
    <location>
        <begin position="412"/>
        <end position="434"/>
    </location>
</feature>
<sequence>MLAKYALRNLRKRPVLNGIKVIGLSLGLCGILFIALFIKNELTYDWHHQKAGQIFRLTVTTPNMFEDNHFARFYASQELPSLTSPLPEVKEYLRLAPIRGNLVQHQEQFYGINQGFVVDDTFFEFFDVEILEGNSASVFQNPESVVISETLAKKVFKNENVIGQVISLPKGHFNEQRTDFEVTGVMEDPVQKSHIHPDILFMPGKDKIEGWAYQYLLLDENANTAGLVNKFSTALSNLFTPEGAEDRVDVTAHLMNVKDIHLKSNLFREIEPNGSMSNIWVLAIAGLILILISLSNFASLNLGMAGYLSTFLALNQILGSSKRIMGKYFIIESTLIILMAIGLVLLGMFQFNTLIYQNYQLDLLQGNTWFTALTILIAIVLMLIAGLQPVLKNRFEHLTLNQTLQKAGKAKGHNTLLVTQFTLAIVLLIGVVVISKQTNFALDKGLGAQENIVCLPSVHSEVQKDFALFKDELLKQADITSVSAMMDRPGSETHDMFAYNLEGVPEPEPGSNLIGVFAADYSFANVFGLQFLGGSNFTKNNTDENGNGEYLINESALKHLGFQDVNAVVSKGFGIVSPVPGVELPEGKIIGVVKDFHLSGLQNKVEPLVLFKRANSWLNSIVISYRATSKKEVVQKIESVWGELFPAYPLDHVAIETIYQGVYKTELLQKRLMLVFAIISIFVCIMGVLGLSLMVAQSRYKEIGIRKVNGASKTEILTLLSSSFLKWLVVAFILAMPLGYFAAKAWLEGFAYHISLTPWMFLWAGSGVVFITLLTVSWQSYKAANQNPVDSLRVQ</sequence>
<dbReference type="InterPro" id="IPR050250">
    <property type="entry name" value="Macrolide_Exporter_MacB"/>
</dbReference>
<accession>A0ABU3AB95</accession>
<evidence type="ECO:0000313" key="9">
    <source>
        <dbReference type="EMBL" id="MDT0606358.1"/>
    </source>
</evidence>
<feature type="domain" description="ABC3 transporter permease C-terminal" evidence="7">
    <location>
        <begin position="675"/>
        <end position="788"/>
    </location>
</feature>
<reference evidence="9 10" key="1">
    <citation type="submission" date="2023-09" db="EMBL/GenBank/DDBJ databases">
        <authorList>
            <person name="Rey-Velasco X."/>
        </authorList>
    </citation>
    <scope>NUCLEOTIDE SEQUENCE [LARGE SCALE GENOMIC DNA]</scope>
    <source>
        <strain evidence="9 10">F388</strain>
    </source>
</reference>
<feature type="transmembrane region" description="Helical" evidence="6">
    <location>
        <begin position="279"/>
        <end position="308"/>
    </location>
</feature>
<dbReference type="InterPro" id="IPR003838">
    <property type="entry name" value="ABC3_permease_C"/>
</dbReference>
<evidence type="ECO:0000256" key="1">
    <source>
        <dbReference type="ARBA" id="ARBA00004651"/>
    </source>
</evidence>
<dbReference type="InterPro" id="IPR025857">
    <property type="entry name" value="MacB_PCD"/>
</dbReference>
<name>A0ABU3AB95_9FLAO</name>
<feature type="transmembrane region" description="Helical" evidence="6">
    <location>
        <begin position="21"/>
        <end position="38"/>
    </location>
</feature>
<feature type="transmembrane region" description="Helical" evidence="6">
    <location>
        <begin position="716"/>
        <end position="740"/>
    </location>
</feature>
<proteinExistence type="predicted"/>
<gene>
    <name evidence="9" type="ORF">RM706_04930</name>
</gene>
<keyword evidence="2" id="KW-1003">Cell membrane</keyword>
<keyword evidence="4 6" id="KW-1133">Transmembrane helix</keyword>
<keyword evidence="5 6" id="KW-0472">Membrane</keyword>
<keyword evidence="3 6" id="KW-0812">Transmembrane</keyword>
<comment type="subcellular location">
    <subcellularLocation>
        <location evidence="1">Cell membrane</location>
        <topology evidence="1">Multi-pass membrane protein</topology>
    </subcellularLocation>
</comment>
<protein>
    <submittedName>
        <fullName evidence="9">ABC transporter permease</fullName>
    </submittedName>
</protein>
<evidence type="ECO:0000256" key="6">
    <source>
        <dbReference type="SAM" id="Phobius"/>
    </source>
</evidence>
<feature type="transmembrane region" description="Helical" evidence="6">
    <location>
        <begin position="672"/>
        <end position="695"/>
    </location>
</feature>
<evidence type="ECO:0000256" key="2">
    <source>
        <dbReference type="ARBA" id="ARBA00022475"/>
    </source>
</evidence>
<dbReference type="PANTHER" id="PTHR30572">
    <property type="entry name" value="MEMBRANE COMPONENT OF TRANSPORTER-RELATED"/>
    <property type="match status" value="1"/>
</dbReference>
<evidence type="ECO:0000259" key="7">
    <source>
        <dbReference type="Pfam" id="PF02687"/>
    </source>
</evidence>
<feature type="transmembrane region" description="Helical" evidence="6">
    <location>
        <begin position="369"/>
        <end position="391"/>
    </location>
</feature>
<dbReference type="Pfam" id="PF02687">
    <property type="entry name" value="FtsX"/>
    <property type="match status" value="1"/>
</dbReference>
<evidence type="ECO:0000256" key="5">
    <source>
        <dbReference type="ARBA" id="ARBA00023136"/>
    </source>
</evidence>
<dbReference type="Pfam" id="PF12704">
    <property type="entry name" value="MacB_PCD"/>
    <property type="match status" value="1"/>
</dbReference>
<dbReference type="EMBL" id="JAVRHR010000001">
    <property type="protein sequence ID" value="MDT0606358.1"/>
    <property type="molecule type" value="Genomic_DNA"/>
</dbReference>
<feature type="domain" description="MacB-like periplasmic core" evidence="8">
    <location>
        <begin position="21"/>
        <end position="211"/>
    </location>
</feature>
<evidence type="ECO:0000259" key="8">
    <source>
        <dbReference type="Pfam" id="PF12704"/>
    </source>
</evidence>
<evidence type="ECO:0000313" key="10">
    <source>
        <dbReference type="Proteomes" id="UP001255246"/>
    </source>
</evidence>
<dbReference type="RefSeq" id="WP_311349914.1">
    <property type="nucleotide sequence ID" value="NZ_JAVRHR010000001.1"/>
</dbReference>
<evidence type="ECO:0000256" key="4">
    <source>
        <dbReference type="ARBA" id="ARBA00022989"/>
    </source>
</evidence>
<evidence type="ECO:0000256" key="3">
    <source>
        <dbReference type="ARBA" id="ARBA00022692"/>
    </source>
</evidence>
<dbReference type="PANTHER" id="PTHR30572:SF18">
    <property type="entry name" value="ABC-TYPE MACROLIDE FAMILY EXPORT SYSTEM PERMEASE COMPONENT 2"/>
    <property type="match status" value="1"/>
</dbReference>